<gene>
    <name evidence="1" type="ORF">C1I92_04365</name>
</gene>
<comment type="caution">
    <text evidence="1">The sequence shown here is derived from an EMBL/GenBank/DDBJ whole genome shotgun (WGS) entry which is preliminary data.</text>
</comment>
<accession>A0A2W2CJD9</accession>
<evidence type="ECO:0000313" key="2">
    <source>
        <dbReference type="Proteomes" id="UP000248764"/>
    </source>
</evidence>
<reference evidence="1 2" key="1">
    <citation type="submission" date="2018-01" db="EMBL/GenBank/DDBJ databases">
        <title>Draft genome sequence of Jiangella sp. GTF31.</title>
        <authorList>
            <person name="Sahin N."/>
            <person name="Ay H."/>
            <person name="Saygin H."/>
        </authorList>
    </citation>
    <scope>NUCLEOTIDE SEQUENCE [LARGE SCALE GENOMIC DNA]</scope>
    <source>
        <strain evidence="1 2">GTF31</strain>
    </source>
</reference>
<dbReference type="Proteomes" id="UP000248764">
    <property type="component" value="Unassembled WGS sequence"/>
</dbReference>
<dbReference type="EMBL" id="POTW01000007">
    <property type="protein sequence ID" value="PZF85606.1"/>
    <property type="molecule type" value="Genomic_DNA"/>
</dbReference>
<dbReference type="AlphaFoldDB" id="A0A2W2CJD9"/>
<organism evidence="1 2">
    <name type="scientific">Jiangella anatolica</name>
    <dbReference type="NCBI Taxonomy" id="2670374"/>
    <lineage>
        <taxon>Bacteria</taxon>
        <taxon>Bacillati</taxon>
        <taxon>Actinomycetota</taxon>
        <taxon>Actinomycetes</taxon>
        <taxon>Jiangellales</taxon>
        <taxon>Jiangellaceae</taxon>
        <taxon>Jiangella</taxon>
    </lineage>
</organism>
<sequence>MNDLVLVQYWTRRELPRSQNRTDSRLRDLSERHGLGDFYQLYRNVFGLDSAAAAIAQDWPLVRDEVLAIAATWQGGAGEFFEQAVDSTFSWGEDGGIIAVYRMYIPIIGGSDGLLARLDDDAWADANEPLLRFLALAEAPVDALFARVEPAAADLRLP</sequence>
<proteinExistence type="predicted"/>
<dbReference type="RefSeq" id="WP_111253446.1">
    <property type="nucleotide sequence ID" value="NZ_POTW01000007.1"/>
</dbReference>
<protein>
    <submittedName>
        <fullName evidence="1">Uncharacterized protein</fullName>
    </submittedName>
</protein>
<evidence type="ECO:0000313" key="1">
    <source>
        <dbReference type="EMBL" id="PZF85606.1"/>
    </source>
</evidence>
<name>A0A2W2CJD9_9ACTN</name>
<keyword evidence="2" id="KW-1185">Reference proteome</keyword>